<reference evidence="2 3" key="1">
    <citation type="journal article" date="2013" name="Proc. Natl. Acad. Sci. U.S.A.">
        <title>Genome of an arbuscular mycorrhizal fungus provides insight into the oldest plant symbiosis.</title>
        <authorList>
            <person name="Tisserant E."/>
            <person name="Malbreil M."/>
            <person name="Kuo A."/>
            <person name="Kohler A."/>
            <person name="Symeonidi A."/>
            <person name="Balestrini R."/>
            <person name="Charron P."/>
            <person name="Duensing N."/>
            <person name="Frei Dit Frey N."/>
            <person name="Gianinazzi-Pearson V."/>
            <person name="Gilbert L.B."/>
            <person name="Handa Y."/>
            <person name="Herr J.R."/>
            <person name="Hijri M."/>
            <person name="Koul R."/>
            <person name="Kawaguchi M."/>
            <person name="Krajinski F."/>
            <person name="Lammers P.J."/>
            <person name="Masclaux F.G."/>
            <person name="Murat C."/>
            <person name="Morin E."/>
            <person name="Ndikumana S."/>
            <person name="Pagni M."/>
            <person name="Petitpierre D."/>
            <person name="Requena N."/>
            <person name="Rosikiewicz P."/>
            <person name="Riley R."/>
            <person name="Saito K."/>
            <person name="San Clemente H."/>
            <person name="Shapiro H."/>
            <person name="van Tuinen D."/>
            <person name="Becard G."/>
            <person name="Bonfante P."/>
            <person name="Paszkowski U."/>
            <person name="Shachar-Hill Y.Y."/>
            <person name="Tuskan G.A."/>
            <person name="Young P.W."/>
            <person name="Sanders I.R."/>
            <person name="Henrissat B."/>
            <person name="Rensing S.A."/>
            <person name="Grigoriev I.V."/>
            <person name="Corradi N."/>
            <person name="Roux C."/>
            <person name="Martin F."/>
        </authorList>
    </citation>
    <scope>NUCLEOTIDE SEQUENCE [LARGE SCALE GENOMIC DNA]</scope>
    <source>
        <strain evidence="2 3">DAOM 197198</strain>
    </source>
</reference>
<dbReference type="VEuPathDB" id="FungiDB:RhiirFUN_019133"/>
<evidence type="ECO:0000313" key="2">
    <source>
        <dbReference type="EMBL" id="POG62136.1"/>
    </source>
</evidence>
<keyword evidence="3" id="KW-1185">Reference proteome</keyword>
<dbReference type="AlphaFoldDB" id="A0A2P4P9S0"/>
<name>A0A2P4P9S0_RHIID</name>
<comment type="caution">
    <text evidence="2">The sequence shown here is derived from an EMBL/GenBank/DDBJ whole genome shotgun (WGS) entry which is preliminary data.</text>
</comment>
<sequence length="159" mass="18727">MSYHLYHIENDLQLRAILCMVPFINLTKKIWELVLDAFESANPSKHPIFEFCSNLNSEGIDKLFIAYDIGIERLQTIVNQEILLTEKHTTVRRKARNIVRFTVANINKMRKGKEGKRGEDREIGRPKDRPRGKPRGRPKGKPRERRQRDINEEKANENY</sequence>
<feature type="compositionally biased region" description="Basic and acidic residues" evidence="1">
    <location>
        <begin position="146"/>
        <end position="159"/>
    </location>
</feature>
<gene>
    <name evidence="2" type="ORF">GLOIN_2v1785692</name>
</gene>
<dbReference type="Proteomes" id="UP000018888">
    <property type="component" value="Unassembled WGS sequence"/>
</dbReference>
<feature type="region of interest" description="Disordered" evidence="1">
    <location>
        <begin position="109"/>
        <end position="159"/>
    </location>
</feature>
<dbReference type="EMBL" id="AUPC02000312">
    <property type="protein sequence ID" value="POG62136.1"/>
    <property type="molecule type" value="Genomic_DNA"/>
</dbReference>
<feature type="compositionally biased region" description="Basic and acidic residues" evidence="1">
    <location>
        <begin position="115"/>
        <end position="131"/>
    </location>
</feature>
<accession>A0A2P4P9S0</accession>
<organism evidence="2 3">
    <name type="scientific">Rhizophagus irregularis (strain DAOM 181602 / DAOM 197198 / MUCL 43194)</name>
    <name type="common">Arbuscular mycorrhizal fungus</name>
    <name type="synonym">Glomus intraradices</name>
    <dbReference type="NCBI Taxonomy" id="747089"/>
    <lineage>
        <taxon>Eukaryota</taxon>
        <taxon>Fungi</taxon>
        <taxon>Fungi incertae sedis</taxon>
        <taxon>Mucoromycota</taxon>
        <taxon>Glomeromycotina</taxon>
        <taxon>Glomeromycetes</taxon>
        <taxon>Glomerales</taxon>
        <taxon>Glomeraceae</taxon>
        <taxon>Rhizophagus</taxon>
    </lineage>
</organism>
<evidence type="ECO:0000256" key="1">
    <source>
        <dbReference type="SAM" id="MobiDB-lite"/>
    </source>
</evidence>
<protein>
    <submittedName>
        <fullName evidence="2">Uncharacterized protein</fullName>
    </submittedName>
</protein>
<feature type="compositionally biased region" description="Basic residues" evidence="1">
    <location>
        <begin position="132"/>
        <end position="145"/>
    </location>
</feature>
<reference evidence="2 3" key="2">
    <citation type="journal article" date="2018" name="New Phytol.">
        <title>High intraspecific genome diversity in the model arbuscular mycorrhizal symbiont Rhizophagus irregularis.</title>
        <authorList>
            <person name="Chen E.C.H."/>
            <person name="Morin E."/>
            <person name="Beaudet D."/>
            <person name="Noel J."/>
            <person name="Yildirir G."/>
            <person name="Ndikumana S."/>
            <person name="Charron P."/>
            <person name="St-Onge C."/>
            <person name="Giorgi J."/>
            <person name="Kruger M."/>
            <person name="Marton T."/>
            <person name="Ropars J."/>
            <person name="Grigoriev I.V."/>
            <person name="Hainaut M."/>
            <person name="Henrissat B."/>
            <person name="Roux C."/>
            <person name="Martin F."/>
            <person name="Corradi N."/>
        </authorList>
    </citation>
    <scope>NUCLEOTIDE SEQUENCE [LARGE SCALE GENOMIC DNA]</scope>
    <source>
        <strain evidence="2 3">DAOM 197198</strain>
    </source>
</reference>
<proteinExistence type="predicted"/>
<evidence type="ECO:0000313" key="3">
    <source>
        <dbReference type="Proteomes" id="UP000018888"/>
    </source>
</evidence>